<dbReference type="Pfam" id="PF04138">
    <property type="entry name" value="GtrA_DPMS_TM"/>
    <property type="match status" value="1"/>
</dbReference>
<comment type="subcellular location">
    <subcellularLocation>
        <location evidence="1">Membrane</location>
        <topology evidence="1">Multi-pass membrane protein</topology>
    </subcellularLocation>
</comment>
<evidence type="ECO:0000256" key="5">
    <source>
        <dbReference type="ARBA" id="ARBA00023136"/>
    </source>
</evidence>
<reference evidence="9 10" key="1">
    <citation type="submission" date="2021-01" db="EMBL/GenBank/DDBJ databases">
        <title>WGS of actinomycetes isolated from Thailand.</title>
        <authorList>
            <person name="Thawai C."/>
        </authorList>
    </citation>
    <scope>NUCLEOTIDE SEQUENCE [LARGE SCALE GENOMIC DNA]</scope>
    <source>
        <strain evidence="9 10">CH9-7</strain>
    </source>
</reference>
<organism evidence="9 10">
    <name type="scientific">Streptomyces siderophoricus</name>
    <dbReference type="NCBI Taxonomy" id="2802281"/>
    <lineage>
        <taxon>Bacteria</taxon>
        <taxon>Bacillati</taxon>
        <taxon>Actinomycetota</taxon>
        <taxon>Actinomycetes</taxon>
        <taxon>Kitasatosporales</taxon>
        <taxon>Streptomycetaceae</taxon>
        <taxon>Streptomyces</taxon>
    </lineage>
</organism>
<evidence type="ECO:0000256" key="6">
    <source>
        <dbReference type="SAM" id="MobiDB-lite"/>
    </source>
</evidence>
<evidence type="ECO:0000256" key="3">
    <source>
        <dbReference type="ARBA" id="ARBA00022692"/>
    </source>
</evidence>
<keyword evidence="3 7" id="KW-0812">Transmembrane</keyword>
<dbReference type="RefSeq" id="WP_201807660.1">
    <property type="nucleotide sequence ID" value="NZ_JAERRI010000013.1"/>
</dbReference>
<feature type="transmembrane region" description="Helical" evidence="7">
    <location>
        <begin position="41"/>
        <end position="62"/>
    </location>
</feature>
<keyword evidence="10" id="KW-1185">Reference proteome</keyword>
<evidence type="ECO:0000313" key="9">
    <source>
        <dbReference type="EMBL" id="MBL1092368.1"/>
    </source>
</evidence>
<feature type="region of interest" description="Disordered" evidence="6">
    <location>
        <begin position="130"/>
        <end position="168"/>
    </location>
</feature>
<keyword evidence="4 7" id="KW-1133">Transmembrane helix</keyword>
<gene>
    <name evidence="9" type="ORF">JK360_23755</name>
</gene>
<proteinExistence type="inferred from homology"/>
<comment type="similarity">
    <text evidence="2">Belongs to the GtrA family.</text>
</comment>
<dbReference type="EMBL" id="JAERRI010000013">
    <property type="protein sequence ID" value="MBL1092368.1"/>
    <property type="molecule type" value="Genomic_DNA"/>
</dbReference>
<dbReference type="PROSITE" id="PS51257">
    <property type="entry name" value="PROKAR_LIPOPROTEIN"/>
    <property type="match status" value="1"/>
</dbReference>
<dbReference type="InterPro" id="IPR007267">
    <property type="entry name" value="GtrA_DPMS_TM"/>
</dbReference>
<evidence type="ECO:0000259" key="8">
    <source>
        <dbReference type="Pfam" id="PF04138"/>
    </source>
</evidence>
<accession>A0ABS1MXB2</accession>
<dbReference type="InterPro" id="IPR051401">
    <property type="entry name" value="GtrA_CellWall_Glycosyl"/>
</dbReference>
<feature type="domain" description="GtrA/DPMS transmembrane" evidence="8">
    <location>
        <begin position="15"/>
        <end position="124"/>
    </location>
</feature>
<dbReference type="PANTHER" id="PTHR38459:SF1">
    <property type="entry name" value="PROPHAGE BACTOPRENOL-LINKED GLUCOSE TRANSLOCASE HOMOLOG"/>
    <property type="match status" value="1"/>
</dbReference>
<evidence type="ECO:0000256" key="1">
    <source>
        <dbReference type="ARBA" id="ARBA00004141"/>
    </source>
</evidence>
<evidence type="ECO:0000313" key="10">
    <source>
        <dbReference type="Proteomes" id="UP000629371"/>
    </source>
</evidence>
<evidence type="ECO:0000256" key="7">
    <source>
        <dbReference type="SAM" id="Phobius"/>
    </source>
</evidence>
<name>A0ABS1MXB2_9ACTN</name>
<protein>
    <submittedName>
        <fullName evidence="9">GtrA family protein</fullName>
    </submittedName>
</protein>
<dbReference type="PANTHER" id="PTHR38459">
    <property type="entry name" value="PROPHAGE BACTOPRENOL-LINKED GLUCOSE TRANSLOCASE HOMOLOG"/>
    <property type="match status" value="1"/>
</dbReference>
<sequence>MAGRCAPGRFAQPVRFAAVGGVNTATFYACYLPLHRLLPYFAAYSLAFALSMAGSFLLNTYFTYRTRPTWKKFLLFPLTQVTNYGMQSAGLVALVGWCGMNSTLAPLAAAAFALPAGYLVTRRILRPPARTGASAGAPAGAASGPATGPARDAAGQAGAAPVRSGDPA</sequence>
<evidence type="ECO:0000256" key="4">
    <source>
        <dbReference type="ARBA" id="ARBA00022989"/>
    </source>
</evidence>
<keyword evidence="5 7" id="KW-0472">Membrane</keyword>
<dbReference type="Proteomes" id="UP000629371">
    <property type="component" value="Unassembled WGS sequence"/>
</dbReference>
<comment type="caution">
    <text evidence="9">The sequence shown here is derived from an EMBL/GenBank/DDBJ whole genome shotgun (WGS) entry which is preliminary data.</text>
</comment>
<feature type="compositionally biased region" description="Low complexity" evidence="6">
    <location>
        <begin position="130"/>
        <end position="160"/>
    </location>
</feature>
<evidence type="ECO:0000256" key="2">
    <source>
        <dbReference type="ARBA" id="ARBA00009399"/>
    </source>
</evidence>